<dbReference type="EMBL" id="PVUH01000030">
    <property type="protein sequence ID" value="PRW84445.1"/>
    <property type="molecule type" value="Genomic_DNA"/>
</dbReference>
<dbReference type="AlphaFoldDB" id="A0A2T0HMW4"/>
<gene>
    <name evidence="2" type="ORF">C7A10_28840</name>
</gene>
<dbReference type="RefSeq" id="WP_106118609.1">
    <property type="nucleotide sequence ID" value="NZ_PVUH01000030.1"/>
</dbReference>
<name>A0A2T0HMW4_PSEFL</name>
<organism evidence="2 3">
    <name type="scientific">Pseudomonas fluorescens</name>
    <dbReference type="NCBI Taxonomy" id="294"/>
    <lineage>
        <taxon>Bacteria</taxon>
        <taxon>Pseudomonadati</taxon>
        <taxon>Pseudomonadota</taxon>
        <taxon>Gammaproteobacteria</taxon>
        <taxon>Pseudomonadales</taxon>
        <taxon>Pseudomonadaceae</taxon>
        <taxon>Pseudomonas</taxon>
    </lineage>
</organism>
<protein>
    <recommendedName>
        <fullName evidence="4">Lipoprotein SmpA/OmlA domain-containing protein</fullName>
    </recommendedName>
</protein>
<comment type="caution">
    <text evidence="2">The sequence shown here is derived from an EMBL/GenBank/DDBJ whole genome shotgun (WGS) entry which is preliminary data.</text>
</comment>
<evidence type="ECO:0000313" key="3">
    <source>
        <dbReference type="Proteomes" id="UP000239731"/>
    </source>
</evidence>
<dbReference type="PROSITE" id="PS51257">
    <property type="entry name" value="PROKAR_LIPOPROTEIN"/>
    <property type="match status" value="1"/>
</dbReference>
<proteinExistence type="predicted"/>
<keyword evidence="1" id="KW-0732">Signal</keyword>
<reference evidence="2 3" key="1">
    <citation type="submission" date="2018-03" db="EMBL/GenBank/DDBJ databases">
        <title>Blue discolouration in mozzarella cheese caused by Pseudomonas fluorescens.</title>
        <authorList>
            <person name="Chiesa F."/>
            <person name="Dalmasso A."/>
            <person name="Lomonaco S."/>
        </authorList>
    </citation>
    <scope>NUCLEOTIDE SEQUENCE [LARGE SCALE GENOMIC DNA]</scope>
    <source>
        <strain evidence="2 3">11293</strain>
    </source>
</reference>
<evidence type="ECO:0000256" key="1">
    <source>
        <dbReference type="SAM" id="SignalP"/>
    </source>
</evidence>
<accession>A0A2T0HMW4</accession>
<sequence>MLKNVLAVAVLAFSITGCQQIASVSAPLDYTTGVNVSATQMSGFTDKKTTQSDVIKAIGEPGNKAEVGGKEIWSYGYTFIPGVPFTSKKNISETTVFEFNKRGVLVKHYKTGGNTQSGNALLNASGI</sequence>
<feature type="chain" id="PRO_5015780344" description="Lipoprotein SmpA/OmlA domain-containing protein" evidence="1">
    <location>
        <begin position="22"/>
        <end position="127"/>
    </location>
</feature>
<evidence type="ECO:0008006" key="4">
    <source>
        <dbReference type="Google" id="ProtNLM"/>
    </source>
</evidence>
<feature type="signal peptide" evidence="1">
    <location>
        <begin position="1"/>
        <end position="21"/>
    </location>
</feature>
<dbReference type="Proteomes" id="UP000239731">
    <property type="component" value="Unassembled WGS sequence"/>
</dbReference>
<evidence type="ECO:0000313" key="2">
    <source>
        <dbReference type="EMBL" id="PRW84445.1"/>
    </source>
</evidence>